<sequence length="251" mass="28019">MGKIRLHKWMADCGVASRRRSEAMIAEGRVSVNGRPVSEQGVQIDPEKDRVTVDGKALQGPPAFKYYLYDKPVGLLTTVHDPQGRPTIFDALADLRQQVVPVGRLDRDTSGLLILTNDGELTYRLTHPSHLVDKRYEVTVQGAITDKAMRALAQGVLLEDGKTAPAQVTLLHRSKNKSKLALTIHEGRKRQVRRMCKAVGFPVIALRRTHLAGLGLNHVSEGEVRPLTRQEVRQLYEAVGMQPSQQSKRRR</sequence>
<dbReference type="CDD" id="cd00165">
    <property type="entry name" value="S4"/>
    <property type="match status" value="1"/>
</dbReference>
<dbReference type="GO" id="GO:0003723">
    <property type="term" value="F:RNA binding"/>
    <property type="evidence" value="ECO:0007669"/>
    <property type="project" value="UniProtKB-KW"/>
</dbReference>
<dbReference type="Gene3D" id="3.10.290.10">
    <property type="entry name" value="RNA-binding S4 domain"/>
    <property type="match status" value="1"/>
</dbReference>
<dbReference type="Proteomes" id="UP000198995">
    <property type="component" value="Unassembled WGS sequence"/>
</dbReference>
<dbReference type="InterPro" id="IPR050343">
    <property type="entry name" value="RsuA_PseudoU_synthase"/>
</dbReference>
<dbReference type="CDD" id="cd02870">
    <property type="entry name" value="PseudoU_synth_RsuA_like"/>
    <property type="match status" value="1"/>
</dbReference>
<dbReference type="EMBL" id="FNAF01000005">
    <property type="protein sequence ID" value="SDD64705.1"/>
    <property type="molecule type" value="Genomic_DNA"/>
</dbReference>
<organism evidence="7 8">
    <name type="scientific">Peptococcus niger</name>
    <dbReference type="NCBI Taxonomy" id="2741"/>
    <lineage>
        <taxon>Bacteria</taxon>
        <taxon>Bacillati</taxon>
        <taxon>Bacillota</taxon>
        <taxon>Clostridia</taxon>
        <taxon>Eubacteriales</taxon>
        <taxon>Peptococcaceae</taxon>
        <taxon>Peptococcus</taxon>
    </lineage>
</organism>
<dbReference type="InterPro" id="IPR036986">
    <property type="entry name" value="S4_RNA-bd_sf"/>
</dbReference>
<dbReference type="Gene3D" id="3.30.70.580">
    <property type="entry name" value="Pseudouridine synthase I, catalytic domain, N-terminal subdomain"/>
    <property type="match status" value="1"/>
</dbReference>
<proteinExistence type="inferred from homology"/>
<dbReference type="GO" id="GO:0000455">
    <property type="term" value="P:enzyme-directed rRNA pseudouridine synthesis"/>
    <property type="evidence" value="ECO:0007669"/>
    <property type="project" value="UniProtKB-ARBA"/>
</dbReference>
<dbReference type="NCBIfam" id="TIGR00093">
    <property type="entry name" value="pseudouridine synthase"/>
    <property type="match status" value="1"/>
</dbReference>
<evidence type="ECO:0000256" key="2">
    <source>
        <dbReference type="ARBA" id="ARBA00022884"/>
    </source>
</evidence>
<dbReference type="InterPro" id="IPR020103">
    <property type="entry name" value="PsdUridine_synth_cat_dom_sf"/>
</dbReference>
<dbReference type="AlphaFoldDB" id="A0A1G6WHZ3"/>
<evidence type="ECO:0000256" key="4">
    <source>
        <dbReference type="PROSITE-ProRule" id="PRU00182"/>
    </source>
</evidence>
<evidence type="ECO:0000256" key="5">
    <source>
        <dbReference type="RuleBase" id="RU003887"/>
    </source>
</evidence>
<dbReference type="GO" id="GO:0005829">
    <property type="term" value="C:cytosol"/>
    <property type="evidence" value="ECO:0007669"/>
    <property type="project" value="UniProtKB-ARBA"/>
</dbReference>
<dbReference type="GO" id="GO:0120159">
    <property type="term" value="F:rRNA pseudouridine synthase activity"/>
    <property type="evidence" value="ECO:0007669"/>
    <property type="project" value="UniProtKB-ARBA"/>
</dbReference>
<dbReference type="PANTHER" id="PTHR47683:SF2">
    <property type="entry name" value="RNA-BINDING S4 DOMAIN-CONTAINING PROTEIN"/>
    <property type="match status" value="1"/>
</dbReference>
<evidence type="ECO:0000313" key="7">
    <source>
        <dbReference type="EMBL" id="SDD64705.1"/>
    </source>
</evidence>
<gene>
    <name evidence="7" type="ORF">SAMN04489866_10539</name>
</gene>
<dbReference type="InterPro" id="IPR000748">
    <property type="entry name" value="PsdUridine_synth_RsuA/RluB/E/F"/>
</dbReference>
<evidence type="ECO:0000256" key="1">
    <source>
        <dbReference type="ARBA" id="ARBA00008348"/>
    </source>
</evidence>
<name>A0A1G6WHZ3_PEPNI</name>
<dbReference type="PANTHER" id="PTHR47683">
    <property type="entry name" value="PSEUDOURIDINE SYNTHASE FAMILY PROTEIN-RELATED"/>
    <property type="match status" value="1"/>
</dbReference>
<dbReference type="RefSeq" id="WP_091791714.1">
    <property type="nucleotide sequence ID" value="NZ_FNAF01000005.1"/>
</dbReference>
<dbReference type="InterPro" id="IPR006145">
    <property type="entry name" value="PsdUridine_synth_RsuA/RluA"/>
</dbReference>
<dbReference type="SUPFAM" id="SSF55174">
    <property type="entry name" value="Alpha-L RNA-binding motif"/>
    <property type="match status" value="1"/>
</dbReference>
<evidence type="ECO:0000313" key="8">
    <source>
        <dbReference type="Proteomes" id="UP000198995"/>
    </source>
</evidence>
<dbReference type="Gene3D" id="3.30.70.1560">
    <property type="entry name" value="Alpha-L RNA-binding motif"/>
    <property type="match status" value="1"/>
</dbReference>
<dbReference type="PROSITE" id="PS01149">
    <property type="entry name" value="PSI_RSU"/>
    <property type="match status" value="1"/>
</dbReference>
<keyword evidence="2 4" id="KW-0694">RNA-binding</keyword>
<dbReference type="InterPro" id="IPR042092">
    <property type="entry name" value="PsdUridine_s_RsuA/RluB/E/F_cat"/>
</dbReference>
<dbReference type="OrthoDB" id="9807213at2"/>
<feature type="domain" description="RNA-binding S4" evidence="6">
    <location>
        <begin position="4"/>
        <end position="68"/>
    </location>
</feature>
<dbReference type="InterPro" id="IPR018496">
    <property type="entry name" value="PsdUridine_synth_RsuA/RluB_CS"/>
</dbReference>
<dbReference type="FunFam" id="3.30.70.1560:FF:000001">
    <property type="entry name" value="Pseudouridine synthase"/>
    <property type="match status" value="1"/>
</dbReference>
<reference evidence="7 8" key="1">
    <citation type="submission" date="2016-10" db="EMBL/GenBank/DDBJ databases">
        <authorList>
            <person name="de Groot N.N."/>
        </authorList>
    </citation>
    <scope>NUCLEOTIDE SEQUENCE [LARGE SCALE GENOMIC DNA]</scope>
    <source>
        <strain evidence="7 8">DSM 20475</strain>
    </source>
</reference>
<dbReference type="STRING" id="2741.SAMN04489866_10539"/>
<dbReference type="PROSITE" id="PS50889">
    <property type="entry name" value="S4"/>
    <property type="match status" value="1"/>
</dbReference>
<keyword evidence="8" id="KW-1185">Reference proteome</keyword>
<dbReference type="Pfam" id="PF01479">
    <property type="entry name" value="S4"/>
    <property type="match status" value="1"/>
</dbReference>
<dbReference type="Pfam" id="PF00849">
    <property type="entry name" value="PseudoU_synth_2"/>
    <property type="match status" value="1"/>
</dbReference>
<dbReference type="FunFam" id="3.10.290.10:FF:000003">
    <property type="entry name" value="Pseudouridine synthase"/>
    <property type="match status" value="1"/>
</dbReference>
<dbReference type="InterPro" id="IPR002942">
    <property type="entry name" value="S4_RNA-bd"/>
</dbReference>
<dbReference type="SUPFAM" id="SSF55120">
    <property type="entry name" value="Pseudouridine synthase"/>
    <property type="match status" value="1"/>
</dbReference>
<evidence type="ECO:0000259" key="6">
    <source>
        <dbReference type="SMART" id="SM00363"/>
    </source>
</evidence>
<keyword evidence="3 5" id="KW-0413">Isomerase</keyword>
<evidence type="ECO:0000256" key="3">
    <source>
        <dbReference type="ARBA" id="ARBA00023235"/>
    </source>
</evidence>
<comment type="similarity">
    <text evidence="1 5">Belongs to the pseudouridine synthase RsuA family.</text>
</comment>
<dbReference type="SMART" id="SM00363">
    <property type="entry name" value="S4"/>
    <property type="match status" value="1"/>
</dbReference>
<accession>A0A1G6WHZ3</accession>
<protein>
    <recommendedName>
        <fullName evidence="5">Pseudouridine synthase</fullName>
        <ecNumber evidence="5">5.4.99.-</ecNumber>
    </recommendedName>
</protein>
<dbReference type="EC" id="5.4.99.-" evidence="5"/>
<dbReference type="InterPro" id="IPR020094">
    <property type="entry name" value="TruA/RsuA/RluB/E/F_N"/>
</dbReference>